<gene>
    <name evidence="7" type="ORF">QRX60_31910</name>
</gene>
<dbReference type="InterPro" id="IPR020846">
    <property type="entry name" value="MFS_dom"/>
</dbReference>
<dbReference type="Gene3D" id="1.20.1250.20">
    <property type="entry name" value="MFS general substrate transporter like domains"/>
    <property type="match status" value="2"/>
</dbReference>
<name>A0A9Y2JHK4_9PSEU</name>
<feature type="transmembrane region" description="Helical" evidence="5">
    <location>
        <begin position="346"/>
        <end position="366"/>
    </location>
</feature>
<accession>A0A9Y2JHK4</accession>
<dbReference type="RefSeq" id="WP_285995138.1">
    <property type="nucleotide sequence ID" value="NZ_CP127295.1"/>
</dbReference>
<evidence type="ECO:0000256" key="1">
    <source>
        <dbReference type="ARBA" id="ARBA00004651"/>
    </source>
</evidence>
<organism evidence="7 8">
    <name type="scientific">Amycolatopsis mongoliensis</name>
    <dbReference type="NCBI Taxonomy" id="715475"/>
    <lineage>
        <taxon>Bacteria</taxon>
        <taxon>Bacillati</taxon>
        <taxon>Actinomycetota</taxon>
        <taxon>Actinomycetes</taxon>
        <taxon>Pseudonocardiales</taxon>
        <taxon>Pseudonocardiaceae</taxon>
        <taxon>Amycolatopsis</taxon>
    </lineage>
</organism>
<protein>
    <submittedName>
        <fullName evidence="7">MFS transporter</fullName>
    </submittedName>
</protein>
<keyword evidence="2 5" id="KW-0812">Transmembrane</keyword>
<dbReference type="CDD" id="cd17370">
    <property type="entry name" value="MFS_MJ1317_like"/>
    <property type="match status" value="1"/>
</dbReference>
<feature type="transmembrane region" description="Helical" evidence="5">
    <location>
        <begin position="177"/>
        <end position="196"/>
    </location>
</feature>
<dbReference type="PANTHER" id="PTHR23518">
    <property type="entry name" value="C-METHYLTRANSFERASE"/>
    <property type="match status" value="1"/>
</dbReference>
<dbReference type="GO" id="GO:0022857">
    <property type="term" value="F:transmembrane transporter activity"/>
    <property type="evidence" value="ECO:0007669"/>
    <property type="project" value="InterPro"/>
</dbReference>
<dbReference type="SUPFAM" id="SSF103473">
    <property type="entry name" value="MFS general substrate transporter"/>
    <property type="match status" value="1"/>
</dbReference>
<comment type="subcellular location">
    <subcellularLocation>
        <location evidence="1">Cell membrane</location>
        <topology evidence="1">Multi-pass membrane protein</topology>
    </subcellularLocation>
</comment>
<evidence type="ECO:0000256" key="5">
    <source>
        <dbReference type="SAM" id="Phobius"/>
    </source>
</evidence>
<dbReference type="EMBL" id="CP127295">
    <property type="protein sequence ID" value="WIX98654.1"/>
    <property type="molecule type" value="Genomic_DNA"/>
</dbReference>
<feature type="transmembrane region" description="Helical" evidence="5">
    <location>
        <begin position="372"/>
        <end position="394"/>
    </location>
</feature>
<dbReference type="Pfam" id="PF07690">
    <property type="entry name" value="MFS_1"/>
    <property type="match status" value="2"/>
</dbReference>
<keyword evidence="3 5" id="KW-1133">Transmembrane helix</keyword>
<proteinExistence type="predicted"/>
<feature type="transmembrane region" description="Helical" evidence="5">
    <location>
        <begin position="248"/>
        <end position="269"/>
    </location>
</feature>
<evidence type="ECO:0000313" key="7">
    <source>
        <dbReference type="EMBL" id="WIX98654.1"/>
    </source>
</evidence>
<feature type="transmembrane region" description="Helical" evidence="5">
    <location>
        <begin position="36"/>
        <end position="59"/>
    </location>
</feature>
<feature type="transmembrane region" description="Helical" evidence="5">
    <location>
        <begin position="281"/>
        <end position="300"/>
    </location>
</feature>
<dbReference type="GO" id="GO:0005886">
    <property type="term" value="C:plasma membrane"/>
    <property type="evidence" value="ECO:0007669"/>
    <property type="project" value="UniProtKB-SubCell"/>
</dbReference>
<evidence type="ECO:0000313" key="8">
    <source>
        <dbReference type="Proteomes" id="UP001239397"/>
    </source>
</evidence>
<dbReference type="KEGG" id="amog:QRX60_31910"/>
<dbReference type="AlphaFoldDB" id="A0A9Y2JHK4"/>
<evidence type="ECO:0000256" key="3">
    <source>
        <dbReference type="ARBA" id="ARBA00022989"/>
    </source>
</evidence>
<dbReference type="PANTHER" id="PTHR23518:SF2">
    <property type="entry name" value="MAJOR FACILITATOR SUPERFAMILY TRANSPORTER"/>
    <property type="match status" value="1"/>
</dbReference>
<reference evidence="7 8" key="1">
    <citation type="submission" date="2023-06" db="EMBL/GenBank/DDBJ databases">
        <authorList>
            <person name="Oyuntsetseg B."/>
            <person name="Kim S.B."/>
        </authorList>
    </citation>
    <scope>NUCLEOTIDE SEQUENCE [LARGE SCALE GENOMIC DNA]</scope>
    <source>
        <strain evidence="7 8">4-36</strain>
    </source>
</reference>
<feature type="transmembrane region" description="Helical" evidence="5">
    <location>
        <begin position="306"/>
        <end position="326"/>
    </location>
</feature>
<evidence type="ECO:0000256" key="4">
    <source>
        <dbReference type="ARBA" id="ARBA00023136"/>
    </source>
</evidence>
<evidence type="ECO:0000256" key="2">
    <source>
        <dbReference type="ARBA" id="ARBA00022692"/>
    </source>
</evidence>
<dbReference type="InterPro" id="IPR036259">
    <property type="entry name" value="MFS_trans_sf"/>
</dbReference>
<feature type="transmembrane region" description="Helical" evidence="5">
    <location>
        <begin position="86"/>
        <end position="110"/>
    </location>
</feature>
<keyword evidence="8" id="KW-1185">Reference proteome</keyword>
<sequence>MTGPDEPATSQEGPWLSRNVTVLSGVSFLQDAASELLYPILPIFLTTVLGAPAAVVGAIEGIADGTAALSKAVAGRAADRWRRPPLIAAGYGLAAVGKLLIALATVWPVVAVARVVDRIGKGVRGAPRDALLVTGIAPGQRGRVFGFHRTADTAGAVIGPLLGVALYELLGHQFRPLFWIAVIPAVASVLLVRAVTDPRPRPARHDRRVRTSARPELPARFWRVLGVLTVFSLANFPDALLLLRLHDLGMPTAGVVLAYAGYNLAYAALSYPAGRLADRLPARLVYALGLGFFAVGYLGLALGHSLPVAIAVLVLYGGFNACTDGVGKAWISKIVPTGVQGSAQGIYQGATGTAVLLAGIWAGLAWGTDGTLPLLISGATGAAFALLMLSAPVLGRTRASRASI</sequence>
<keyword evidence="4 5" id="KW-0472">Membrane</keyword>
<dbReference type="Proteomes" id="UP001239397">
    <property type="component" value="Chromosome"/>
</dbReference>
<dbReference type="InterPro" id="IPR011701">
    <property type="entry name" value="MFS"/>
</dbReference>
<evidence type="ECO:0000259" key="6">
    <source>
        <dbReference type="PROSITE" id="PS50850"/>
    </source>
</evidence>
<feature type="domain" description="Major facilitator superfamily (MFS) profile" evidence="6">
    <location>
        <begin position="19"/>
        <end position="396"/>
    </location>
</feature>
<feature type="transmembrane region" description="Helical" evidence="5">
    <location>
        <begin position="217"/>
        <end position="236"/>
    </location>
</feature>
<dbReference type="PROSITE" id="PS50850">
    <property type="entry name" value="MFS"/>
    <property type="match status" value="1"/>
</dbReference>